<gene>
    <name evidence="4" type="ORF">JMJ35_004701</name>
</gene>
<feature type="transmembrane region" description="Helical" evidence="3">
    <location>
        <begin position="6"/>
        <end position="30"/>
    </location>
</feature>
<evidence type="ECO:0000313" key="4">
    <source>
        <dbReference type="EMBL" id="KAK0512684.1"/>
    </source>
</evidence>
<dbReference type="SUPFAM" id="SSF51735">
    <property type="entry name" value="NAD(P)-binding Rossmann-fold domains"/>
    <property type="match status" value="1"/>
</dbReference>
<keyword evidence="3" id="KW-1133">Transmembrane helix</keyword>
<dbReference type="EMBL" id="JAFEKC020000009">
    <property type="protein sequence ID" value="KAK0512684.1"/>
    <property type="molecule type" value="Genomic_DNA"/>
</dbReference>
<dbReference type="AlphaFoldDB" id="A0AA39V5K7"/>
<protein>
    <submittedName>
        <fullName evidence="4">Uncharacterized protein</fullName>
    </submittedName>
</protein>
<evidence type="ECO:0000256" key="3">
    <source>
        <dbReference type="SAM" id="Phobius"/>
    </source>
</evidence>
<dbReference type="GO" id="GO:0005783">
    <property type="term" value="C:endoplasmic reticulum"/>
    <property type="evidence" value="ECO:0007669"/>
    <property type="project" value="TreeGrafter"/>
</dbReference>
<evidence type="ECO:0000256" key="1">
    <source>
        <dbReference type="ARBA" id="ARBA00022857"/>
    </source>
</evidence>
<sequence>MMLSQTLAVIGFISTSFLTIRFLRSIYLYARPSSIKRYLHGADAWALVTGASDGIGRTFSHELAQNGFNVVLHGRNLTKLGTIKAQLQNQFPNVEFHVLVADASSTSHQQIDELVATLNDIHLTVLINNVGAAIKVAPLEDTTSEEIDAIINTNARFPTQLTKALLSKLTQTSSPNLIMNIGSMGDFCVPYATIYGGSKGFNMTWSSTLAMELKSEGKNVEVLAISLGRVTDVSHNKKKASFFTPSARTMARAALQRVGCGKPVVVGYVGHAVQEFFCRASAV</sequence>
<organism evidence="4 5">
    <name type="scientific">Cladonia borealis</name>
    <dbReference type="NCBI Taxonomy" id="184061"/>
    <lineage>
        <taxon>Eukaryota</taxon>
        <taxon>Fungi</taxon>
        <taxon>Dikarya</taxon>
        <taxon>Ascomycota</taxon>
        <taxon>Pezizomycotina</taxon>
        <taxon>Lecanoromycetes</taxon>
        <taxon>OSLEUM clade</taxon>
        <taxon>Lecanoromycetidae</taxon>
        <taxon>Lecanorales</taxon>
        <taxon>Lecanorineae</taxon>
        <taxon>Cladoniaceae</taxon>
        <taxon>Cladonia</taxon>
    </lineage>
</organism>
<proteinExistence type="predicted"/>
<keyword evidence="1" id="KW-0521">NADP</keyword>
<dbReference type="InterPro" id="IPR002347">
    <property type="entry name" value="SDR_fam"/>
</dbReference>
<keyword evidence="5" id="KW-1185">Reference proteome</keyword>
<dbReference type="Proteomes" id="UP001166286">
    <property type="component" value="Unassembled WGS sequence"/>
</dbReference>
<dbReference type="PRINTS" id="PR00081">
    <property type="entry name" value="GDHRDH"/>
</dbReference>
<reference evidence="4" key="1">
    <citation type="submission" date="2023-03" db="EMBL/GenBank/DDBJ databases">
        <title>Complete genome of Cladonia borealis.</title>
        <authorList>
            <person name="Park H."/>
        </authorList>
    </citation>
    <scope>NUCLEOTIDE SEQUENCE</scope>
    <source>
        <strain evidence="4">ANT050790</strain>
    </source>
</reference>
<dbReference type="PANTHER" id="PTHR43086">
    <property type="entry name" value="VERY-LONG-CHAIN 3-OXOOACYL-COA REDUCTASE"/>
    <property type="match status" value="1"/>
</dbReference>
<dbReference type="GO" id="GO:0030497">
    <property type="term" value="P:fatty acid elongation"/>
    <property type="evidence" value="ECO:0007669"/>
    <property type="project" value="TreeGrafter"/>
</dbReference>
<dbReference type="InterPro" id="IPR036291">
    <property type="entry name" value="NAD(P)-bd_dom_sf"/>
</dbReference>
<accession>A0AA39V5K7</accession>
<dbReference type="Pfam" id="PF00106">
    <property type="entry name" value="adh_short"/>
    <property type="match status" value="1"/>
</dbReference>
<evidence type="ECO:0000256" key="2">
    <source>
        <dbReference type="ARBA" id="ARBA00023002"/>
    </source>
</evidence>
<dbReference type="GO" id="GO:0016491">
    <property type="term" value="F:oxidoreductase activity"/>
    <property type="evidence" value="ECO:0007669"/>
    <property type="project" value="UniProtKB-KW"/>
</dbReference>
<dbReference type="PANTHER" id="PTHR43086:SF2">
    <property type="entry name" value="HYDROXYSTEROID DEHYDROGENASE-LIKE PROTEIN 1"/>
    <property type="match status" value="1"/>
</dbReference>
<keyword evidence="3" id="KW-0472">Membrane</keyword>
<keyword evidence="3" id="KW-0812">Transmembrane</keyword>
<evidence type="ECO:0000313" key="5">
    <source>
        <dbReference type="Proteomes" id="UP001166286"/>
    </source>
</evidence>
<keyword evidence="2" id="KW-0560">Oxidoreductase</keyword>
<dbReference type="PIRSF" id="PIRSF000126">
    <property type="entry name" value="11-beta-HSD1"/>
    <property type="match status" value="1"/>
</dbReference>
<name>A0AA39V5K7_9LECA</name>
<dbReference type="Gene3D" id="3.40.50.720">
    <property type="entry name" value="NAD(P)-binding Rossmann-like Domain"/>
    <property type="match status" value="1"/>
</dbReference>
<comment type="caution">
    <text evidence="4">The sequence shown here is derived from an EMBL/GenBank/DDBJ whole genome shotgun (WGS) entry which is preliminary data.</text>
</comment>